<dbReference type="OrthoDB" id="275748at2759"/>
<reference evidence="2 3" key="1">
    <citation type="journal article" date="2012" name="New Phytol.">
        <title>Insight into trade-off between wood decay and parasitism from the genome of a fungal forest pathogen.</title>
        <authorList>
            <person name="Olson A."/>
            <person name="Aerts A."/>
            <person name="Asiegbu F."/>
            <person name="Belbahri L."/>
            <person name="Bouzid O."/>
            <person name="Broberg A."/>
            <person name="Canback B."/>
            <person name="Coutinho P.M."/>
            <person name="Cullen D."/>
            <person name="Dalman K."/>
            <person name="Deflorio G."/>
            <person name="van Diepen L.T."/>
            <person name="Dunand C."/>
            <person name="Duplessis S."/>
            <person name="Durling M."/>
            <person name="Gonthier P."/>
            <person name="Grimwood J."/>
            <person name="Fossdal C.G."/>
            <person name="Hansson D."/>
            <person name="Henrissat B."/>
            <person name="Hietala A."/>
            <person name="Himmelstrand K."/>
            <person name="Hoffmeister D."/>
            <person name="Hogberg N."/>
            <person name="James T.Y."/>
            <person name="Karlsson M."/>
            <person name="Kohler A."/>
            <person name="Kues U."/>
            <person name="Lee Y.H."/>
            <person name="Lin Y.C."/>
            <person name="Lind M."/>
            <person name="Lindquist E."/>
            <person name="Lombard V."/>
            <person name="Lucas S."/>
            <person name="Lunden K."/>
            <person name="Morin E."/>
            <person name="Murat C."/>
            <person name="Park J."/>
            <person name="Raffaello T."/>
            <person name="Rouze P."/>
            <person name="Salamov A."/>
            <person name="Schmutz J."/>
            <person name="Solheim H."/>
            <person name="Stahlberg J."/>
            <person name="Velez H."/>
            <person name="de Vries R.P."/>
            <person name="Wiebenga A."/>
            <person name="Woodward S."/>
            <person name="Yakovlev I."/>
            <person name="Garbelotto M."/>
            <person name="Martin F."/>
            <person name="Grigoriev I.V."/>
            <person name="Stenlid J."/>
        </authorList>
    </citation>
    <scope>NUCLEOTIDE SEQUENCE [LARGE SCALE GENOMIC DNA]</scope>
    <source>
        <strain evidence="2 3">TC 32-1</strain>
    </source>
</reference>
<dbReference type="InterPro" id="IPR008914">
    <property type="entry name" value="PEBP"/>
</dbReference>
<dbReference type="Gene3D" id="3.90.280.10">
    <property type="entry name" value="PEBP-like"/>
    <property type="match status" value="1"/>
</dbReference>
<dbReference type="InterPro" id="IPR035810">
    <property type="entry name" value="PEBP_euk"/>
</dbReference>
<evidence type="ECO:0000256" key="1">
    <source>
        <dbReference type="SAM" id="SignalP"/>
    </source>
</evidence>
<dbReference type="Pfam" id="PF01161">
    <property type="entry name" value="PBP"/>
    <property type="match status" value="1"/>
</dbReference>
<dbReference type="AlphaFoldDB" id="W4KEF7"/>
<dbReference type="EMBL" id="KI925456">
    <property type="protein sequence ID" value="ETW83705.1"/>
    <property type="molecule type" value="Genomic_DNA"/>
</dbReference>
<dbReference type="SUPFAM" id="SSF49777">
    <property type="entry name" value="PEBP-like"/>
    <property type="match status" value="1"/>
</dbReference>
<dbReference type="RefSeq" id="XP_009543465.1">
    <property type="nucleotide sequence ID" value="XM_009545170.1"/>
</dbReference>
<dbReference type="PANTHER" id="PTHR11362">
    <property type="entry name" value="PHOSPHATIDYLETHANOLAMINE-BINDING PROTEIN"/>
    <property type="match status" value="1"/>
</dbReference>
<feature type="signal peptide" evidence="1">
    <location>
        <begin position="1"/>
        <end position="18"/>
    </location>
</feature>
<name>W4KEF7_HETIT</name>
<dbReference type="GeneID" id="20668267"/>
<feature type="chain" id="PRO_5004844431" evidence="1">
    <location>
        <begin position="19"/>
        <end position="292"/>
    </location>
</feature>
<organism evidence="2 3">
    <name type="scientific">Heterobasidion irregulare (strain TC 32-1)</name>
    <dbReference type="NCBI Taxonomy" id="747525"/>
    <lineage>
        <taxon>Eukaryota</taxon>
        <taxon>Fungi</taxon>
        <taxon>Dikarya</taxon>
        <taxon>Basidiomycota</taxon>
        <taxon>Agaricomycotina</taxon>
        <taxon>Agaricomycetes</taxon>
        <taxon>Russulales</taxon>
        <taxon>Bondarzewiaceae</taxon>
        <taxon>Heterobasidion</taxon>
        <taxon>Heterobasidion annosum species complex</taxon>
    </lineage>
</organism>
<dbReference type="HOGENOM" id="CLU_043994_1_0_1"/>
<accession>W4KEF7</accession>
<dbReference type="eggNOG" id="KOG3346">
    <property type="taxonomic scope" value="Eukaryota"/>
</dbReference>
<dbReference type="STRING" id="747525.W4KEF7"/>
<dbReference type="PANTHER" id="PTHR11362:SF82">
    <property type="entry name" value="PHOSPHATIDYLETHANOLAMINE-BINDING PROTEIN 4"/>
    <property type="match status" value="1"/>
</dbReference>
<sequence length="292" mass="30970">MFVFVVALHLLFALRGAARRDRDDHDPSDPIDVTIPVVEQAFDNARIVPDVLLSFTPTSILDVDFIDPDSSKLELHSVTPGIQLSMEQTLLAPRFSLSTNDTSIVNEKFVIALVDPDAPTPQNRSLSQFRHFLGGDFHLDGSSTIRAPLVNSSAALTEYVNPTPPIGYVILLFVQPTNFDTVAPNFVTPSTPRPNFDLATFVEEAGLGAPIAGTFFLTRADVDGGTSSGGVGAPATATATNTVVIASSPSAGGRSVPTSLGSTSGANASFMKGIRGEFRRACLVFVASLFFL</sequence>
<dbReference type="Proteomes" id="UP000030671">
    <property type="component" value="Unassembled WGS sequence"/>
</dbReference>
<dbReference type="InParanoid" id="W4KEF7"/>
<evidence type="ECO:0000313" key="3">
    <source>
        <dbReference type="Proteomes" id="UP000030671"/>
    </source>
</evidence>
<keyword evidence="3" id="KW-1185">Reference proteome</keyword>
<gene>
    <name evidence="2" type="ORF">HETIRDRAFT_170160</name>
</gene>
<dbReference type="KEGG" id="hir:HETIRDRAFT_170160"/>
<keyword evidence="1" id="KW-0732">Signal</keyword>
<dbReference type="CDD" id="cd00866">
    <property type="entry name" value="PEBP_euk"/>
    <property type="match status" value="1"/>
</dbReference>
<proteinExistence type="predicted"/>
<evidence type="ECO:0000313" key="2">
    <source>
        <dbReference type="EMBL" id="ETW83705.1"/>
    </source>
</evidence>
<dbReference type="InterPro" id="IPR036610">
    <property type="entry name" value="PEBP-like_sf"/>
</dbReference>
<protein>
    <submittedName>
        <fullName evidence="2">Phosphatidylethanolamine binding protein</fullName>
    </submittedName>
</protein>